<dbReference type="WBParaSite" id="Pan_g6625.t1">
    <property type="protein sequence ID" value="Pan_g6625.t1"/>
    <property type="gene ID" value="Pan_g6625"/>
</dbReference>
<keyword evidence="2" id="KW-1185">Reference proteome</keyword>
<proteinExistence type="predicted"/>
<protein>
    <submittedName>
        <fullName evidence="3">Uncharacterized protein</fullName>
    </submittedName>
</protein>
<evidence type="ECO:0000313" key="2">
    <source>
        <dbReference type="Proteomes" id="UP000492821"/>
    </source>
</evidence>
<reference evidence="2" key="1">
    <citation type="journal article" date="2013" name="Genetics">
        <title>The draft genome and transcriptome of Panagrellus redivivus are shaped by the harsh demands of a free-living lifestyle.</title>
        <authorList>
            <person name="Srinivasan J."/>
            <person name="Dillman A.R."/>
            <person name="Macchietto M.G."/>
            <person name="Heikkinen L."/>
            <person name="Lakso M."/>
            <person name="Fracchia K.M."/>
            <person name="Antoshechkin I."/>
            <person name="Mortazavi A."/>
            <person name="Wong G."/>
            <person name="Sternberg P.W."/>
        </authorList>
    </citation>
    <scope>NUCLEOTIDE SEQUENCE [LARGE SCALE GENOMIC DNA]</scope>
    <source>
        <strain evidence="2">MT8872</strain>
    </source>
</reference>
<dbReference type="Proteomes" id="UP000492821">
    <property type="component" value="Unassembled WGS sequence"/>
</dbReference>
<accession>A0A7E4W6C5</accession>
<name>A0A7E4W6C5_PANRE</name>
<evidence type="ECO:0000313" key="3">
    <source>
        <dbReference type="WBParaSite" id="Pan_g6625.t1"/>
    </source>
</evidence>
<dbReference type="AlphaFoldDB" id="A0A7E4W6C5"/>
<reference evidence="3" key="2">
    <citation type="submission" date="2020-10" db="UniProtKB">
        <authorList>
            <consortium name="WormBaseParasite"/>
        </authorList>
    </citation>
    <scope>IDENTIFICATION</scope>
</reference>
<sequence length="180" mass="20314">MKSVPMAEGGRVKAYEDTTRNQDAFKSPRSDWVCQDARRRKMGKSVSFGAMESKNVIYRIWASNITANWHEKESSSSGWLMQMSQVDEPSGHLTDKSRCHSKAPNKDACAPVFGLKNEVSWESSPLGDFGKQAQKTHYMSSQTDSTFRDDYVVATELLRMATRDIAPLKLLAQRQTKCLI</sequence>
<feature type="region of interest" description="Disordered" evidence="1">
    <location>
        <begin position="1"/>
        <end position="21"/>
    </location>
</feature>
<evidence type="ECO:0000256" key="1">
    <source>
        <dbReference type="SAM" id="MobiDB-lite"/>
    </source>
</evidence>
<organism evidence="2 3">
    <name type="scientific">Panagrellus redivivus</name>
    <name type="common">Microworm</name>
    <dbReference type="NCBI Taxonomy" id="6233"/>
    <lineage>
        <taxon>Eukaryota</taxon>
        <taxon>Metazoa</taxon>
        <taxon>Ecdysozoa</taxon>
        <taxon>Nematoda</taxon>
        <taxon>Chromadorea</taxon>
        <taxon>Rhabditida</taxon>
        <taxon>Tylenchina</taxon>
        <taxon>Panagrolaimomorpha</taxon>
        <taxon>Panagrolaimoidea</taxon>
        <taxon>Panagrolaimidae</taxon>
        <taxon>Panagrellus</taxon>
    </lineage>
</organism>
<feature type="compositionally biased region" description="Basic and acidic residues" evidence="1">
    <location>
        <begin position="10"/>
        <end position="20"/>
    </location>
</feature>